<dbReference type="SUPFAM" id="SSF50022">
    <property type="entry name" value="ISP domain"/>
    <property type="match status" value="1"/>
</dbReference>
<evidence type="ECO:0000256" key="1">
    <source>
        <dbReference type="ARBA" id="ARBA00004370"/>
    </source>
</evidence>
<dbReference type="GO" id="GO:0046872">
    <property type="term" value="F:metal ion binding"/>
    <property type="evidence" value="ECO:0007669"/>
    <property type="project" value="UniProtKB-KW"/>
</dbReference>
<evidence type="ECO:0000313" key="12">
    <source>
        <dbReference type="Proteomes" id="UP000235897"/>
    </source>
</evidence>
<dbReference type="Gene3D" id="2.102.10.10">
    <property type="entry name" value="Rieske [2Fe-2S] iron-sulphur domain"/>
    <property type="match status" value="1"/>
</dbReference>
<evidence type="ECO:0000256" key="8">
    <source>
        <dbReference type="ARBA" id="ARBA00023014"/>
    </source>
</evidence>
<dbReference type="EMBL" id="POUW01000010">
    <property type="protein sequence ID" value="PNG03351.1"/>
    <property type="molecule type" value="Genomic_DNA"/>
</dbReference>
<dbReference type="InterPro" id="IPR050584">
    <property type="entry name" value="Cholesterol_7-desaturase"/>
</dbReference>
<dbReference type="AlphaFoldDB" id="A0A2N8SLL0"/>
<keyword evidence="7" id="KW-0408">Iron</keyword>
<dbReference type="GO" id="GO:0051537">
    <property type="term" value="F:2 iron, 2 sulfur cluster binding"/>
    <property type="evidence" value="ECO:0007669"/>
    <property type="project" value="UniProtKB-KW"/>
</dbReference>
<dbReference type="PANTHER" id="PTHR21266:SF32">
    <property type="entry name" value="CHOLESTEROL 7-DESATURASE NVD"/>
    <property type="match status" value="1"/>
</dbReference>
<dbReference type="GO" id="GO:0005737">
    <property type="term" value="C:cytoplasm"/>
    <property type="evidence" value="ECO:0007669"/>
    <property type="project" value="TreeGrafter"/>
</dbReference>
<feature type="domain" description="Rieske" evidence="10">
    <location>
        <begin position="6"/>
        <end position="112"/>
    </location>
</feature>
<keyword evidence="2" id="KW-0812">Transmembrane</keyword>
<keyword evidence="6" id="KW-0560">Oxidoreductase</keyword>
<evidence type="ECO:0000256" key="4">
    <source>
        <dbReference type="ARBA" id="ARBA00022723"/>
    </source>
</evidence>
<dbReference type="GO" id="GO:0016491">
    <property type="term" value="F:oxidoreductase activity"/>
    <property type="evidence" value="ECO:0007669"/>
    <property type="project" value="UniProtKB-KW"/>
</dbReference>
<evidence type="ECO:0000313" key="11">
    <source>
        <dbReference type="EMBL" id="PNG03351.1"/>
    </source>
</evidence>
<keyword evidence="4" id="KW-0479">Metal-binding</keyword>
<dbReference type="InterPro" id="IPR017941">
    <property type="entry name" value="Rieske_2Fe-2S"/>
</dbReference>
<comment type="caution">
    <text evidence="11">The sequence shown here is derived from an EMBL/GenBank/DDBJ whole genome shotgun (WGS) entry which is preliminary data.</text>
</comment>
<dbReference type="PANTHER" id="PTHR21266">
    <property type="entry name" value="IRON-SULFUR DOMAIN CONTAINING PROTEIN"/>
    <property type="match status" value="1"/>
</dbReference>
<keyword evidence="5" id="KW-1133">Transmembrane helix</keyword>
<name>A0A2N8SLL0_STUST</name>
<dbReference type="Proteomes" id="UP000235897">
    <property type="component" value="Unassembled WGS sequence"/>
</dbReference>
<reference evidence="11 12" key="1">
    <citation type="submission" date="2018-01" db="EMBL/GenBank/DDBJ databases">
        <title>Denitrification phenotypes of diverse strains of Pseudomonas stutzeri.</title>
        <authorList>
            <person name="Milligan D.A."/>
            <person name="Bergaust L."/>
            <person name="Bakken L.R."/>
            <person name="Frostegard A."/>
        </authorList>
    </citation>
    <scope>NUCLEOTIDE SEQUENCE [LARGE SCALE GENOMIC DNA]</scope>
    <source>
        <strain evidence="11 12">28a3</strain>
    </source>
</reference>
<evidence type="ECO:0000256" key="9">
    <source>
        <dbReference type="ARBA" id="ARBA00023136"/>
    </source>
</evidence>
<evidence type="ECO:0000256" key="6">
    <source>
        <dbReference type="ARBA" id="ARBA00023002"/>
    </source>
</evidence>
<evidence type="ECO:0000256" key="3">
    <source>
        <dbReference type="ARBA" id="ARBA00022714"/>
    </source>
</evidence>
<evidence type="ECO:0000256" key="2">
    <source>
        <dbReference type="ARBA" id="ARBA00022692"/>
    </source>
</evidence>
<proteinExistence type="predicted"/>
<evidence type="ECO:0000256" key="5">
    <source>
        <dbReference type="ARBA" id="ARBA00022989"/>
    </source>
</evidence>
<gene>
    <name evidence="11" type="ORF">CXL00_21500</name>
</gene>
<evidence type="ECO:0000259" key="10">
    <source>
        <dbReference type="PROSITE" id="PS51296"/>
    </source>
</evidence>
<sequence>MATSSWWASALCESVNNVKPLAVTCGGEELVLFRNAEGQVFALEDRCPHRRVPLSLGCVVGSGLQCGYHGWTFDGASGACTAIPNLSASERVPQRHAARAFVAKESNGFVHVWVGDGEPDATLPSADYSPTGREYTGSAVVSMTHDEYLAVMLDGPNCLLGFDSVQITDFFLGDPQLVNDRLVLDRGAVWSSQILPSQFVADYPLIVRTAVPLRGGTIRVDLLSQDETPLSTLFIGASANRRGTTSLCWRGFQHTTSMAGAPWRWRASRTAGRAPFSVSATIDGSAIAALLVAPSRDLHELRQQIVVEQRLAV</sequence>
<keyword evidence="3" id="KW-0001">2Fe-2S</keyword>
<dbReference type="InterPro" id="IPR036922">
    <property type="entry name" value="Rieske_2Fe-2S_sf"/>
</dbReference>
<evidence type="ECO:0000256" key="7">
    <source>
        <dbReference type="ARBA" id="ARBA00023004"/>
    </source>
</evidence>
<dbReference type="GO" id="GO:0016020">
    <property type="term" value="C:membrane"/>
    <property type="evidence" value="ECO:0007669"/>
    <property type="project" value="UniProtKB-SubCell"/>
</dbReference>
<dbReference type="OrthoDB" id="9769355at2"/>
<dbReference type="PROSITE" id="PS51296">
    <property type="entry name" value="RIESKE"/>
    <property type="match status" value="1"/>
</dbReference>
<keyword evidence="9" id="KW-0472">Membrane</keyword>
<dbReference type="Pfam" id="PF00355">
    <property type="entry name" value="Rieske"/>
    <property type="match status" value="1"/>
</dbReference>
<comment type="subcellular location">
    <subcellularLocation>
        <location evidence="1">Membrane</location>
    </subcellularLocation>
</comment>
<organism evidence="11 12">
    <name type="scientific">Stutzerimonas stutzeri</name>
    <name type="common">Pseudomonas stutzeri</name>
    <dbReference type="NCBI Taxonomy" id="316"/>
    <lineage>
        <taxon>Bacteria</taxon>
        <taxon>Pseudomonadati</taxon>
        <taxon>Pseudomonadota</taxon>
        <taxon>Gammaproteobacteria</taxon>
        <taxon>Pseudomonadales</taxon>
        <taxon>Pseudomonadaceae</taxon>
        <taxon>Stutzerimonas</taxon>
    </lineage>
</organism>
<accession>A0A2N8SLL0</accession>
<protein>
    <submittedName>
        <fullName evidence="11">(2Fe-2S)-binding protein</fullName>
    </submittedName>
</protein>
<keyword evidence="8" id="KW-0411">Iron-sulfur</keyword>